<sequence>MILSRCNSFNTYFLGTATLGAIVITIPTAATAKTAQQVAEIAAPITVQINSNLGDGSGVIIAKNGNIYTVLTVNHVLEDSTIKYSVRTYQEKDYEVIDIVNLQITDEEPDLAILKFESSQTYPVATLGNSEQSVIGSQIYVFGYPATGGLFGTDRAPELSPGLVTSRPKSRPEGYTLRYQAVTWSGMSGGPVFDTNGRIIGIHGQGEFGFAQTNSGDVAPIKTGFNAAVPINSFMRKLSTAGIDRSDLIFDNTPVNTNPISTINPQSAEALYFRGISYLDQGDAWEAITNFNRALEKEPDSPEIYFNMGIARSLLVNPYEPITRGPNPIKDYTKAIELNPGYADAYYNRANAYYQNSLIYKSLKNKRKANQELLKAIKDLQKAGELYQEGGRIKAYKESLYLIKKLRNLLLV</sequence>
<dbReference type="InterPro" id="IPR043504">
    <property type="entry name" value="Peptidase_S1_PA_chymotrypsin"/>
</dbReference>
<organism evidence="5">
    <name type="scientific">Trichodesmium erythraeum (strain IMS101)</name>
    <dbReference type="NCBI Taxonomy" id="203124"/>
    <lineage>
        <taxon>Bacteria</taxon>
        <taxon>Bacillati</taxon>
        <taxon>Cyanobacteriota</taxon>
        <taxon>Cyanophyceae</taxon>
        <taxon>Oscillatoriophycideae</taxon>
        <taxon>Oscillatoriales</taxon>
        <taxon>Microcoleaceae</taxon>
        <taxon>Trichodesmium</taxon>
    </lineage>
</organism>
<keyword evidence="4" id="KW-0732">Signal</keyword>
<feature type="chain" id="PRO_5004180100" evidence="4">
    <location>
        <begin position="33"/>
        <end position="412"/>
    </location>
</feature>
<proteinExistence type="predicted"/>
<dbReference type="InterPro" id="IPR050498">
    <property type="entry name" value="Ycf3"/>
</dbReference>
<accession>Q119Q3</accession>
<dbReference type="SUPFAM" id="SSF48452">
    <property type="entry name" value="TPR-like"/>
    <property type="match status" value="1"/>
</dbReference>
<dbReference type="KEGG" id="ter:Tery_0291"/>
<evidence type="ECO:0000313" key="5">
    <source>
        <dbReference type="EMBL" id="ABG49771.1"/>
    </source>
</evidence>
<dbReference type="HOGENOM" id="CLU_005774_1_0_3"/>
<dbReference type="Pfam" id="PF13414">
    <property type="entry name" value="TPR_11"/>
    <property type="match status" value="2"/>
</dbReference>
<keyword evidence="2 3" id="KW-0802">TPR repeat</keyword>
<dbReference type="SUPFAM" id="SSF50494">
    <property type="entry name" value="Trypsin-like serine proteases"/>
    <property type="match status" value="1"/>
</dbReference>
<dbReference type="STRING" id="203124.Tery_0291"/>
<reference evidence="5" key="1">
    <citation type="submission" date="2006-06" db="EMBL/GenBank/DDBJ databases">
        <title>Complete sequence of Trichodesmium erythraeum IMS101.</title>
        <authorList>
            <consortium name="US DOE Joint Genome Institute"/>
            <person name="Copeland A."/>
            <person name="Lucas S."/>
            <person name="Lapidus A."/>
            <person name="Barry K."/>
            <person name="Detter J.C."/>
            <person name="Glavina del Rio T."/>
            <person name="Hammon N."/>
            <person name="Israni S."/>
            <person name="Dalin E."/>
            <person name="Tice H."/>
            <person name="Pitluck S."/>
            <person name="Kiss H."/>
            <person name="Munk A.C."/>
            <person name="Brettin T."/>
            <person name="Bruce D."/>
            <person name="Han C."/>
            <person name="Tapia R."/>
            <person name="Gilna P."/>
            <person name="Schmutz J."/>
            <person name="Larimer F."/>
            <person name="Land M."/>
            <person name="Hauser L."/>
            <person name="Kyrpides N."/>
            <person name="Kim E."/>
            <person name="Richardson P."/>
        </authorList>
    </citation>
    <scope>NUCLEOTIDE SEQUENCE [LARGE SCALE GENOMIC DNA]</scope>
    <source>
        <strain evidence="5">IMS101</strain>
    </source>
</reference>
<dbReference type="eggNOG" id="COG0457">
    <property type="taxonomic scope" value="Bacteria"/>
</dbReference>
<protein>
    <submittedName>
        <fullName evidence="5">TPR repeat</fullName>
    </submittedName>
</protein>
<evidence type="ECO:0000256" key="1">
    <source>
        <dbReference type="ARBA" id="ARBA00022737"/>
    </source>
</evidence>
<evidence type="ECO:0000256" key="3">
    <source>
        <dbReference type="PROSITE-ProRule" id="PRU00339"/>
    </source>
</evidence>
<dbReference type="EMBL" id="CP000393">
    <property type="protein sequence ID" value="ABG49771.1"/>
    <property type="molecule type" value="Genomic_DNA"/>
</dbReference>
<dbReference type="AlphaFoldDB" id="Q119Q3"/>
<dbReference type="Gene3D" id="2.40.10.10">
    <property type="entry name" value="Trypsin-like serine proteases"/>
    <property type="match status" value="2"/>
</dbReference>
<dbReference type="InterPro" id="IPR009003">
    <property type="entry name" value="Peptidase_S1_PA"/>
</dbReference>
<dbReference type="eggNOG" id="COG0265">
    <property type="taxonomic scope" value="Bacteria"/>
</dbReference>
<dbReference type="PROSITE" id="PS50293">
    <property type="entry name" value="TPR_REGION"/>
    <property type="match status" value="1"/>
</dbReference>
<keyword evidence="1" id="KW-0677">Repeat</keyword>
<name>Q119Q3_TRIEI</name>
<feature type="repeat" description="TPR" evidence="3">
    <location>
        <begin position="268"/>
        <end position="301"/>
    </location>
</feature>
<dbReference type="InterPro" id="IPR011990">
    <property type="entry name" value="TPR-like_helical_dom_sf"/>
</dbReference>
<evidence type="ECO:0000256" key="2">
    <source>
        <dbReference type="ARBA" id="ARBA00022803"/>
    </source>
</evidence>
<dbReference type="RefSeq" id="WP_011610167.1">
    <property type="nucleotide sequence ID" value="NC_008312.1"/>
</dbReference>
<evidence type="ECO:0000256" key="4">
    <source>
        <dbReference type="SAM" id="SignalP"/>
    </source>
</evidence>
<dbReference type="PROSITE" id="PS50005">
    <property type="entry name" value="TPR"/>
    <property type="match status" value="1"/>
</dbReference>
<feature type="signal peptide" evidence="4">
    <location>
        <begin position="1"/>
        <end position="32"/>
    </location>
</feature>
<dbReference type="Gene3D" id="1.25.40.10">
    <property type="entry name" value="Tetratricopeptide repeat domain"/>
    <property type="match status" value="1"/>
</dbReference>
<dbReference type="PANTHER" id="PTHR44858">
    <property type="entry name" value="TETRATRICOPEPTIDE REPEAT PROTEIN 6"/>
    <property type="match status" value="1"/>
</dbReference>
<dbReference type="SMART" id="SM00028">
    <property type="entry name" value="TPR"/>
    <property type="match status" value="2"/>
</dbReference>
<dbReference type="Pfam" id="PF13365">
    <property type="entry name" value="Trypsin_2"/>
    <property type="match status" value="1"/>
</dbReference>
<dbReference type="OrthoDB" id="467315at2"/>
<gene>
    <name evidence="5" type="ordered locus">Tery_0291</name>
</gene>
<dbReference type="InterPro" id="IPR019734">
    <property type="entry name" value="TPR_rpt"/>
</dbReference>
<dbReference type="PANTHER" id="PTHR44858:SF1">
    <property type="entry name" value="UDP-N-ACETYLGLUCOSAMINE--PEPTIDE N-ACETYLGLUCOSAMINYLTRANSFERASE SPINDLY-RELATED"/>
    <property type="match status" value="1"/>
</dbReference>